<sequence>MIRNKTFGALQLLKRVLFTVLALLSFFVIPLVWVPLIVGDKLLGKFRQRR</sequence>
<reference evidence="2 3" key="2">
    <citation type="journal article" date="2016" name="Front. Microbiol.">
        <title>When Genome-Based Approach Meets the 'Old but Good': Revealing Genes Involved in the Antibacterial Activity of Pseudomonas sp. P482 against Soft Rot Pathogens.</title>
        <authorList>
            <person name="Krzyzanowska D.M."/>
            <person name="Ossowicki A."/>
            <person name="Rajewska M."/>
            <person name="Maciag T."/>
            <person name="Jablonska M."/>
            <person name="Obuchowski M."/>
            <person name="Heeb S."/>
            <person name="Jafra S."/>
        </authorList>
    </citation>
    <scope>NUCLEOTIDE SEQUENCE [LARGE SCALE GENOMIC DNA]</scope>
    <source>
        <strain evidence="2 3">P482</strain>
    </source>
</reference>
<gene>
    <name evidence="2" type="ORF">BV82_1892</name>
</gene>
<dbReference type="RefSeq" id="WP_158491188.1">
    <property type="nucleotide sequence ID" value="NZ_CATKPL010000009.1"/>
</dbReference>
<dbReference type="Proteomes" id="UP000027121">
    <property type="component" value="Chromosome"/>
</dbReference>
<dbReference type="EMBL" id="CP071706">
    <property type="protein sequence ID" value="KDO00350.1"/>
    <property type="molecule type" value="Genomic_DNA"/>
</dbReference>
<keyword evidence="1" id="KW-0812">Transmembrane</keyword>
<accession>A0AAP0SH44</accession>
<feature type="transmembrane region" description="Helical" evidence="1">
    <location>
        <begin position="12"/>
        <end position="33"/>
    </location>
</feature>
<organism evidence="2 3">
    <name type="scientific">Pseudomonas donghuensis</name>
    <dbReference type="NCBI Taxonomy" id="1163398"/>
    <lineage>
        <taxon>Bacteria</taxon>
        <taxon>Pseudomonadati</taxon>
        <taxon>Pseudomonadota</taxon>
        <taxon>Gammaproteobacteria</taxon>
        <taxon>Pseudomonadales</taxon>
        <taxon>Pseudomonadaceae</taxon>
        <taxon>Pseudomonas</taxon>
    </lineage>
</organism>
<dbReference type="KEGG" id="pdw:BV82_1892"/>
<name>A0AAP0SH44_9PSED</name>
<evidence type="ECO:0000313" key="2">
    <source>
        <dbReference type="EMBL" id="KDO00350.1"/>
    </source>
</evidence>
<reference evidence="2 3" key="1">
    <citation type="journal article" date="2014" name="Genome Announc.">
        <title>Genome Sequence of Pseudomonas sp. Strain P482, a Tomato Rhizosphere Isolate with Broad-Spectrum Antimicrobial Activity.</title>
        <authorList>
            <person name="Krzyzanowska D.M."/>
            <person name="Ossowicki A."/>
            <person name="Jafra S."/>
        </authorList>
    </citation>
    <scope>NUCLEOTIDE SEQUENCE [LARGE SCALE GENOMIC DNA]</scope>
    <source>
        <strain evidence="2 3">P482</strain>
    </source>
</reference>
<dbReference type="AlphaFoldDB" id="A0AAP0SH44"/>
<evidence type="ECO:0000313" key="3">
    <source>
        <dbReference type="Proteomes" id="UP000027121"/>
    </source>
</evidence>
<keyword evidence="1" id="KW-1133">Transmembrane helix</keyword>
<protein>
    <submittedName>
        <fullName evidence="2">Uncharacterized protein</fullName>
    </submittedName>
</protein>
<dbReference type="GeneID" id="98285518"/>
<proteinExistence type="predicted"/>
<keyword evidence="1" id="KW-0472">Membrane</keyword>
<evidence type="ECO:0000256" key="1">
    <source>
        <dbReference type="SAM" id="Phobius"/>
    </source>
</evidence>
<keyword evidence="3" id="KW-1185">Reference proteome</keyword>